<organism evidence="3 4">
    <name type="scientific">Microcystis aeruginosa NIES-4325</name>
    <dbReference type="NCBI Taxonomy" id="2569534"/>
    <lineage>
        <taxon>Bacteria</taxon>
        <taxon>Bacillati</taxon>
        <taxon>Cyanobacteriota</taxon>
        <taxon>Cyanophyceae</taxon>
        <taxon>Oscillatoriophycideae</taxon>
        <taxon>Chroococcales</taxon>
        <taxon>Microcystaceae</taxon>
        <taxon>Microcystis</taxon>
    </lineage>
</organism>
<accession>A0A5J4F646</accession>
<dbReference type="Gene3D" id="3.90.1750.20">
    <property type="entry name" value="Putative Large Serine Recombinase, Chain B, Domain 2"/>
    <property type="match status" value="1"/>
</dbReference>
<protein>
    <recommendedName>
        <fullName evidence="2">Recombinase domain-containing protein</fullName>
    </recommendedName>
</protein>
<dbReference type="SMART" id="SM00857">
    <property type="entry name" value="Resolvase"/>
    <property type="match status" value="1"/>
</dbReference>
<dbReference type="GO" id="GO:0000150">
    <property type="term" value="F:DNA strand exchange activity"/>
    <property type="evidence" value="ECO:0007669"/>
    <property type="project" value="InterPro"/>
</dbReference>
<evidence type="ECO:0000256" key="1">
    <source>
        <dbReference type="ARBA" id="ARBA00009913"/>
    </source>
</evidence>
<dbReference type="InterPro" id="IPR006119">
    <property type="entry name" value="Resolv_N"/>
</dbReference>
<dbReference type="PROSITE" id="PS51737">
    <property type="entry name" value="RECOMBINASE_DNA_BIND"/>
    <property type="match status" value="1"/>
</dbReference>
<dbReference type="InterPro" id="IPR050639">
    <property type="entry name" value="SSR_resolvase"/>
</dbReference>
<sequence length="438" mass="50158">MLNSLSRQEFWESMKIIAYTYTNPLLDSPPDNSILSYSPEQVYQDFGDRSQRQQLLRDCQGTPPQLLILRRLAELGDNGTEVSKILQSLEALDIDIIALEDPDYKLNFANILQEISKNELSNRLKAGHAHNRLQALPPPGKAPYGYRRGKERYILDRSTAPVVKDFFDRFLISASLRSTVRYLEKRYGKKISVATAHKWLTNPVYRGDLCYLGQDIIPDTHTPIISREEAAQIDRILRNNRKLPPRSASAPRSLAGLVVCSQCQSGMTITKVTARGKGLEYLYLRPLQCPRTKKCSAIAYEKILDSTIERICQDLPPTIAQISLPDLEAIKRGMSEEIGQKNDILSQLPSLEAAGILDQETANLRAYKLKNEIAQIQGRLDQLPPDNLTIIARAVAFPQFWRDLSEIERRFYFREFIRRIEIERETANNWHLRLIFVF</sequence>
<evidence type="ECO:0000313" key="3">
    <source>
        <dbReference type="EMBL" id="GEA26561.1"/>
    </source>
</evidence>
<dbReference type="SUPFAM" id="SSF53041">
    <property type="entry name" value="Resolvase-like"/>
    <property type="match status" value="1"/>
</dbReference>
<reference evidence="3 4" key="1">
    <citation type="journal article" date="2019" name="FEMS Microbiol. Lett.">
        <title>A novel salt-tolerant genotype illuminates the sucrose gene evolution in freshwater bloom-forming cyanobacterium Microcystis aeruginosa.</title>
        <authorList>
            <person name="Tanabe Y."/>
            <person name="Yamaguchi H."/>
            <person name="Sano T."/>
            <person name="Kawachi M."/>
        </authorList>
    </citation>
    <scope>NUCLEOTIDE SEQUENCE [LARGE SCALE GENOMIC DNA]</scope>
    <source>
        <strain evidence="3 4">NIES-4325</strain>
    </source>
</reference>
<dbReference type="PANTHER" id="PTHR30461">
    <property type="entry name" value="DNA-INVERTASE FROM LAMBDOID PROPHAGE"/>
    <property type="match status" value="1"/>
</dbReference>
<evidence type="ECO:0000259" key="2">
    <source>
        <dbReference type="PROSITE" id="PS51737"/>
    </source>
</evidence>
<dbReference type="InterPro" id="IPR038109">
    <property type="entry name" value="DNA_bind_recomb_sf"/>
</dbReference>
<comment type="caution">
    <text evidence="3">The sequence shown here is derived from an EMBL/GenBank/DDBJ whole genome shotgun (WGS) entry which is preliminary data.</text>
</comment>
<dbReference type="Proteomes" id="UP000376575">
    <property type="component" value="Unassembled WGS sequence"/>
</dbReference>
<feature type="domain" description="Recombinase" evidence="2">
    <location>
        <begin position="143"/>
        <end position="243"/>
    </location>
</feature>
<dbReference type="PANTHER" id="PTHR30461:SF26">
    <property type="entry name" value="RESOLVASE HOMOLOG YNEB"/>
    <property type="match status" value="1"/>
</dbReference>
<dbReference type="Pfam" id="PF07508">
    <property type="entry name" value="Recombinase"/>
    <property type="match status" value="1"/>
</dbReference>
<dbReference type="InterPro" id="IPR036162">
    <property type="entry name" value="Resolvase-like_N_sf"/>
</dbReference>
<gene>
    <name evidence="3" type="ORF">MiAbW_01114</name>
</gene>
<dbReference type="AlphaFoldDB" id="A0A5J4F646"/>
<dbReference type="InterPro" id="IPR011109">
    <property type="entry name" value="DNA_bind_recombinase_dom"/>
</dbReference>
<evidence type="ECO:0000313" key="4">
    <source>
        <dbReference type="Proteomes" id="UP000376575"/>
    </source>
</evidence>
<proteinExistence type="inferred from homology"/>
<dbReference type="EMBL" id="BJKP01000007">
    <property type="protein sequence ID" value="GEA26561.1"/>
    <property type="molecule type" value="Genomic_DNA"/>
</dbReference>
<comment type="similarity">
    <text evidence="1">Belongs to the site-specific recombinase resolvase family.</text>
</comment>
<name>A0A5J4F646_MICAE</name>
<dbReference type="GO" id="GO:0003677">
    <property type="term" value="F:DNA binding"/>
    <property type="evidence" value="ECO:0007669"/>
    <property type="project" value="InterPro"/>
</dbReference>